<dbReference type="Proteomes" id="UP000773850">
    <property type="component" value="Unassembled WGS sequence"/>
</dbReference>
<keyword evidence="1" id="KW-0812">Transmembrane</keyword>
<accession>A0ABQ7HFI9</accession>
<sequence length="90" mass="10203">MAGYFIDFAIASALIVVLTALMGNISNTIGERLFGRNKSGKHVEASRRIQQGWKVVGEKNNAPKQAHRWAPLFHRSHHAAVKERRFFRFG</sequence>
<organism evidence="2 3">
    <name type="scientific">Geobacillus stearothermophilus</name>
    <name type="common">Bacillus stearothermophilus</name>
    <dbReference type="NCBI Taxonomy" id="1422"/>
    <lineage>
        <taxon>Bacteria</taxon>
        <taxon>Bacillati</taxon>
        <taxon>Bacillota</taxon>
        <taxon>Bacilli</taxon>
        <taxon>Bacillales</taxon>
        <taxon>Anoxybacillaceae</taxon>
        <taxon>Geobacillus</taxon>
    </lineage>
</organism>
<gene>
    <name evidence="2" type="ORF">GS8_1594</name>
</gene>
<proteinExistence type="predicted"/>
<keyword evidence="1" id="KW-0472">Membrane</keyword>
<evidence type="ECO:0000256" key="1">
    <source>
        <dbReference type="SAM" id="Phobius"/>
    </source>
</evidence>
<reference evidence="2 3" key="1">
    <citation type="submission" date="2016-03" db="EMBL/GenBank/DDBJ databases">
        <title>Spore heat resistance.</title>
        <authorList>
            <person name="Boekhorst J."/>
            <person name="Berendsen E.M."/>
            <person name="Wells-Bennik M.H."/>
            <person name="Kuipers O.P."/>
        </authorList>
    </citation>
    <scope>NUCLEOTIDE SEQUENCE [LARGE SCALE GENOMIC DNA]</scope>
    <source>
        <strain evidence="2 3">GS8</strain>
    </source>
</reference>
<name>A0ABQ7HFI9_GEOSE</name>
<protein>
    <submittedName>
        <fullName evidence="2">Uncharacterized protein</fullName>
    </submittedName>
</protein>
<keyword evidence="3" id="KW-1185">Reference proteome</keyword>
<dbReference type="EMBL" id="LUCS01000027">
    <property type="protein sequence ID" value="KAF6510923.1"/>
    <property type="molecule type" value="Genomic_DNA"/>
</dbReference>
<keyword evidence="1" id="KW-1133">Transmembrane helix</keyword>
<comment type="caution">
    <text evidence="2">The sequence shown here is derived from an EMBL/GenBank/DDBJ whole genome shotgun (WGS) entry which is preliminary data.</text>
</comment>
<feature type="transmembrane region" description="Helical" evidence="1">
    <location>
        <begin position="6"/>
        <end position="26"/>
    </location>
</feature>
<evidence type="ECO:0000313" key="3">
    <source>
        <dbReference type="Proteomes" id="UP000773850"/>
    </source>
</evidence>
<evidence type="ECO:0000313" key="2">
    <source>
        <dbReference type="EMBL" id="KAF6510923.1"/>
    </source>
</evidence>